<evidence type="ECO:0000313" key="1">
    <source>
        <dbReference type="EMBL" id="HBH1544361.1"/>
    </source>
</evidence>
<reference evidence="1" key="1">
    <citation type="journal article" date="2018" name="Genome Biol.">
        <title>SKESA: strategic k-mer extension for scrupulous assemblies.</title>
        <authorList>
            <person name="Souvorov A."/>
            <person name="Agarwala R."/>
            <person name="Lipman D.J."/>
        </authorList>
    </citation>
    <scope>NUCLEOTIDE SEQUENCE</scope>
    <source>
        <strain evidence="1">HN1000</strain>
    </source>
</reference>
<comment type="caution">
    <text evidence="1">The sequence shown here is derived from an EMBL/GenBank/DDBJ whole genome shotgun (WGS) entry which is preliminary data.</text>
</comment>
<dbReference type="EMBL" id="DAEPXK010000076">
    <property type="protein sequence ID" value="HBH1544361.1"/>
    <property type="molecule type" value="Genomic_DNA"/>
</dbReference>
<proteinExistence type="predicted"/>
<name>A0AAN5VPV7_CLODI</name>
<dbReference type="AlphaFoldDB" id="A0AAN5VPV7"/>
<dbReference type="Proteomes" id="UP000878956">
    <property type="component" value="Unassembled WGS sequence"/>
</dbReference>
<organism evidence="1 2">
    <name type="scientific">Clostridioides difficile</name>
    <name type="common">Peptoclostridium difficile</name>
    <dbReference type="NCBI Taxonomy" id="1496"/>
    <lineage>
        <taxon>Bacteria</taxon>
        <taxon>Bacillati</taxon>
        <taxon>Bacillota</taxon>
        <taxon>Clostridia</taxon>
        <taxon>Peptostreptococcales</taxon>
        <taxon>Peptostreptococcaceae</taxon>
        <taxon>Clostridioides</taxon>
    </lineage>
</organism>
<protein>
    <submittedName>
        <fullName evidence="1">Uncharacterized protein</fullName>
    </submittedName>
</protein>
<evidence type="ECO:0000313" key="2">
    <source>
        <dbReference type="Proteomes" id="UP000878956"/>
    </source>
</evidence>
<reference evidence="1" key="2">
    <citation type="submission" date="2021-06" db="EMBL/GenBank/DDBJ databases">
        <authorList>
            <consortium name="NCBI Pathogen Detection Project"/>
        </authorList>
    </citation>
    <scope>NUCLEOTIDE SEQUENCE</scope>
    <source>
        <strain evidence="1">HN1000</strain>
    </source>
</reference>
<accession>A0AAN5VPV7</accession>
<sequence>MVEDIKIKKQLELCKFDELKTILKGLTKGTIIYPGIIKDKLNLAMEDVYIMLEQMVKEKAIKRVYELCCQSCINPKEKILNSIEGRFYCDACSKELDPLKDSIVVYIVI</sequence>
<gene>
    <name evidence="1" type="ORF">KRM00_003910</name>
</gene>